<comment type="caution">
    <text evidence="1">The sequence shown here is derived from an EMBL/GenBank/DDBJ whole genome shotgun (WGS) entry which is preliminary data.</text>
</comment>
<accession>A0A9N9K7N8</accession>
<reference evidence="1" key="1">
    <citation type="submission" date="2021-06" db="EMBL/GenBank/DDBJ databases">
        <authorList>
            <person name="Kallberg Y."/>
            <person name="Tangrot J."/>
            <person name="Rosling A."/>
        </authorList>
    </citation>
    <scope>NUCLEOTIDE SEQUENCE</scope>
    <source>
        <strain evidence="1">IN212</strain>
    </source>
</reference>
<dbReference type="Proteomes" id="UP000789396">
    <property type="component" value="Unassembled WGS sequence"/>
</dbReference>
<proteinExistence type="predicted"/>
<dbReference type="EMBL" id="CAJVPZ010091978">
    <property type="protein sequence ID" value="CAG8815886.1"/>
    <property type="molecule type" value="Genomic_DNA"/>
</dbReference>
<sequence length="81" mass="9103">ESEDDIDSGEFFNSSQIALETIIDAENLFFVSGHDSKDATVNQDELVPLKNTHKQLFSEIDDDLPSSHIMSVMEKYHAKST</sequence>
<name>A0A9N9K7N8_9GLOM</name>
<keyword evidence="2" id="KW-1185">Reference proteome</keyword>
<feature type="non-terminal residue" evidence="1">
    <location>
        <position position="1"/>
    </location>
</feature>
<evidence type="ECO:0000313" key="1">
    <source>
        <dbReference type="EMBL" id="CAG8815886.1"/>
    </source>
</evidence>
<evidence type="ECO:0000313" key="2">
    <source>
        <dbReference type="Proteomes" id="UP000789396"/>
    </source>
</evidence>
<dbReference type="AlphaFoldDB" id="A0A9N9K7N8"/>
<feature type="non-terminal residue" evidence="1">
    <location>
        <position position="81"/>
    </location>
</feature>
<organism evidence="1 2">
    <name type="scientific">Racocetra fulgida</name>
    <dbReference type="NCBI Taxonomy" id="60492"/>
    <lineage>
        <taxon>Eukaryota</taxon>
        <taxon>Fungi</taxon>
        <taxon>Fungi incertae sedis</taxon>
        <taxon>Mucoromycota</taxon>
        <taxon>Glomeromycotina</taxon>
        <taxon>Glomeromycetes</taxon>
        <taxon>Diversisporales</taxon>
        <taxon>Gigasporaceae</taxon>
        <taxon>Racocetra</taxon>
    </lineage>
</organism>
<protein>
    <submittedName>
        <fullName evidence="1">7153_t:CDS:1</fullName>
    </submittedName>
</protein>
<dbReference type="OrthoDB" id="2404217at2759"/>
<gene>
    <name evidence="1" type="ORF">RFULGI_LOCUS19224</name>
</gene>